<keyword evidence="2" id="KW-0812">Transmembrane</keyword>
<protein>
    <submittedName>
        <fullName evidence="3">Uncharacterized protein</fullName>
    </submittedName>
</protein>
<keyword evidence="2" id="KW-0472">Membrane</keyword>
<evidence type="ECO:0000256" key="2">
    <source>
        <dbReference type="SAM" id="Phobius"/>
    </source>
</evidence>
<sequence length="218" mass="22585">MINEPPENDRTTAEQLIRAAAADVGSDAAPLAELLAAATAPARPDETAGLHAALTAFRQARRTGTIPSHRRGIMTRILSIKAATIALAIALLGGVATATGPSPMPPAEQPTAPQSHAGSGTPSFMPSGDARTRQSSLSPTASPSPSSRSAPVEPCTTHSATKPTDKPDLSPPGKASRGKRKVHGHCADPAPHGKISHRKATPPARKSERDHRPPRHDK</sequence>
<feature type="compositionally biased region" description="Polar residues" evidence="1">
    <location>
        <begin position="111"/>
        <end position="124"/>
    </location>
</feature>
<organism evidence="3 4">
    <name type="scientific">Planotetraspora phitsanulokensis</name>
    <dbReference type="NCBI Taxonomy" id="575192"/>
    <lineage>
        <taxon>Bacteria</taxon>
        <taxon>Bacillati</taxon>
        <taxon>Actinomycetota</taxon>
        <taxon>Actinomycetes</taxon>
        <taxon>Streptosporangiales</taxon>
        <taxon>Streptosporangiaceae</taxon>
        <taxon>Planotetraspora</taxon>
    </lineage>
</organism>
<reference evidence="3 4" key="1">
    <citation type="submission" date="2021-01" db="EMBL/GenBank/DDBJ databases">
        <title>Whole genome shotgun sequence of Planotetraspora phitsanulokensis NBRC 104273.</title>
        <authorList>
            <person name="Komaki H."/>
            <person name="Tamura T."/>
        </authorList>
    </citation>
    <scope>NUCLEOTIDE SEQUENCE [LARGE SCALE GENOMIC DNA]</scope>
    <source>
        <strain evidence="3 4">NBRC 104273</strain>
    </source>
</reference>
<comment type="caution">
    <text evidence="3">The sequence shown here is derived from an EMBL/GenBank/DDBJ whole genome shotgun (WGS) entry which is preliminary data.</text>
</comment>
<name>A0A8J3U8L2_9ACTN</name>
<dbReference type="Proteomes" id="UP000622547">
    <property type="component" value="Unassembled WGS sequence"/>
</dbReference>
<evidence type="ECO:0000256" key="1">
    <source>
        <dbReference type="SAM" id="MobiDB-lite"/>
    </source>
</evidence>
<evidence type="ECO:0000313" key="3">
    <source>
        <dbReference type="EMBL" id="GII40315.1"/>
    </source>
</evidence>
<keyword evidence="4" id="KW-1185">Reference proteome</keyword>
<proteinExistence type="predicted"/>
<feature type="transmembrane region" description="Helical" evidence="2">
    <location>
        <begin position="78"/>
        <end position="98"/>
    </location>
</feature>
<evidence type="ECO:0000313" key="4">
    <source>
        <dbReference type="Proteomes" id="UP000622547"/>
    </source>
</evidence>
<dbReference type="EMBL" id="BOOP01000025">
    <property type="protein sequence ID" value="GII40315.1"/>
    <property type="molecule type" value="Genomic_DNA"/>
</dbReference>
<feature type="compositionally biased region" description="Low complexity" evidence="1">
    <location>
        <begin position="135"/>
        <end position="151"/>
    </location>
</feature>
<feature type="region of interest" description="Disordered" evidence="1">
    <location>
        <begin position="100"/>
        <end position="218"/>
    </location>
</feature>
<keyword evidence="2" id="KW-1133">Transmembrane helix</keyword>
<accession>A0A8J3U8L2</accession>
<dbReference type="RefSeq" id="WP_204075859.1">
    <property type="nucleotide sequence ID" value="NZ_BAABHI010000026.1"/>
</dbReference>
<dbReference type="AlphaFoldDB" id="A0A8J3U8L2"/>
<gene>
    <name evidence="3" type="ORF">Pph01_53180</name>
</gene>